<dbReference type="EC" id="6.3.4.-" evidence="3"/>
<dbReference type="RefSeq" id="WP_204203898.1">
    <property type="nucleotide sequence ID" value="NZ_JAFELM010000031.1"/>
</dbReference>
<dbReference type="HAMAP" id="MF_01539">
    <property type="entry name" value="TmcAL"/>
    <property type="match status" value="1"/>
</dbReference>
<proteinExistence type="inferred from homology"/>
<organism evidence="4 5">
    <name type="scientific">Bacillus suaedaesalsae</name>
    <dbReference type="NCBI Taxonomy" id="2810349"/>
    <lineage>
        <taxon>Bacteria</taxon>
        <taxon>Bacillati</taxon>
        <taxon>Bacillota</taxon>
        <taxon>Bacilli</taxon>
        <taxon>Bacillales</taxon>
        <taxon>Bacillaceae</taxon>
        <taxon>Bacillus</taxon>
    </lineage>
</organism>
<comment type="subcellular location">
    <subcellularLocation>
        <location evidence="3">Cytoplasm</location>
    </subcellularLocation>
</comment>
<comment type="caution">
    <text evidence="3">Lacks conserved residue(s) required for the propagation of feature annotation.</text>
</comment>
<keyword evidence="3" id="KW-0694">RNA-binding</keyword>
<dbReference type="Gene3D" id="3.40.50.620">
    <property type="entry name" value="HUPs"/>
    <property type="match status" value="1"/>
</dbReference>
<dbReference type="EMBL" id="JAFELM010000031">
    <property type="protein sequence ID" value="MBM6618567.1"/>
    <property type="molecule type" value="Genomic_DNA"/>
</dbReference>
<evidence type="ECO:0000313" key="5">
    <source>
        <dbReference type="Proteomes" id="UP001518925"/>
    </source>
</evidence>
<name>A0ABS2DJI4_9BACI</name>
<evidence type="ECO:0000256" key="1">
    <source>
        <dbReference type="ARBA" id="ARBA00022598"/>
    </source>
</evidence>
<keyword evidence="3" id="KW-0547">Nucleotide-binding</keyword>
<keyword evidence="3" id="KW-0820">tRNA-binding</keyword>
<dbReference type="InterPro" id="IPR008513">
    <property type="entry name" value="tRNA(Met)_cyd_acetate_ligase"/>
</dbReference>
<keyword evidence="1 3" id="KW-0436">Ligase</keyword>
<dbReference type="InterPro" id="IPR014729">
    <property type="entry name" value="Rossmann-like_a/b/a_fold"/>
</dbReference>
<evidence type="ECO:0000256" key="2">
    <source>
        <dbReference type="ARBA" id="ARBA00022694"/>
    </source>
</evidence>
<reference evidence="4 5" key="1">
    <citation type="submission" date="2021-02" db="EMBL/GenBank/DDBJ databases">
        <title>Bacillus sp. RD4P76, an endophyte from a halophyte.</title>
        <authorList>
            <person name="Sun J.-Q."/>
        </authorList>
    </citation>
    <scope>NUCLEOTIDE SEQUENCE [LARGE SCALE GENOMIC DNA]</scope>
    <source>
        <strain evidence="4 5">RD4P76</strain>
    </source>
</reference>
<keyword evidence="5" id="KW-1185">Reference proteome</keyword>
<keyword evidence="3" id="KW-0963">Cytoplasm</keyword>
<accession>A0ABS2DJI4</accession>
<dbReference type="PANTHER" id="PTHR37825:SF1">
    <property type="entry name" value="TRNA(MET) CYTIDINE ACETATE LIGASE"/>
    <property type="match status" value="1"/>
</dbReference>
<protein>
    <recommendedName>
        <fullName evidence="3">tRNA(Met) cytidine acetate ligase</fullName>
        <ecNumber evidence="3">6.3.4.-</ecNumber>
    </recommendedName>
</protein>
<feature type="binding site" evidence="3">
    <location>
        <begin position="7"/>
        <end position="20"/>
    </location>
    <ligand>
        <name>ATP</name>
        <dbReference type="ChEBI" id="CHEBI:30616"/>
    </ligand>
</feature>
<evidence type="ECO:0000313" key="4">
    <source>
        <dbReference type="EMBL" id="MBM6618567.1"/>
    </source>
</evidence>
<feature type="binding site" evidence="3">
    <location>
        <position position="187"/>
    </location>
    <ligand>
        <name>ATP</name>
        <dbReference type="ChEBI" id="CHEBI:30616"/>
    </ligand>
</feature>
<comment type="function">
    <text evidence="3">Catalyzes the formation of N(4)-acetylcytidine (ac(4)C) at the wobble position of elongator tRNA(Met), using acetate and ATP as substrates. First activates an acetate ion to form acetyladenylate (Ac-AMP) and then transfers the acetyl group to tRNA to form ac(4)C34.</text>
</comment>
<comment type="caution">
    <text evidence="4">The sequence shown here is derived from an EMBL/GenBank/DDBJ whole genome shotgun (WGS) entry which is preliminary data.</text>
</comment>
<comment type="catalytic activity">
    <reaction evidence="3">
        <text>cytidine(34) in elongator tRNA(Met) + acetate + ATP = N(4)-acetylcytidine(34) in elongator tRNA(Met) + AMP + diphosphate</text>
        <dbReference type="Rhea" id="RHEA:58144"/>
        <dbReference type="Rhea" id="RHEA-COMP:10693"/>
        <dbReference type="Rhea" id="RHEA-COMP:10694"/>
        <dbReference type="ChEBI" id="CHEBI:30089"/>
        <dbReference type="ChEBI" id="CHEBI:30616"/>
        <dbReference type="ChEBI" id="CHEBI:33019"/>
        <dbReference type="ChEBI" id="CHEBI:74900"/>
        <dbReference type="ChEBI" id="CHEBI:82748"/>
        <dbReference type="ChEBI" id="CHEBI:456215"/>
    </reaction>
</comment>
<comment type="similarity">
    <text evidence="3">Belongs to the TmcAL family.</text>
</comment>
<gene>
    <name evidence="3" type="primary">tmcAL</name>
    <name evidence="4" type="ORF">JR050_12930</name>
</gene>
<evidence type="ECO:0000256" key="3">
    <source>
        <dbReference type="HAMAP-Rule" id="MF_01539"/>
    </source>
</evidence>
<feature type="binding site" evidence="3">
    <location>
        <position position="101"/>
    </location>
    <ligand>
        <name>ATP</name>
        <dbReference type="ChEBI" id="CHEBI:30616"/>
    </ligand>
</feature>
<dbReference type="PANTHER" id="PTHR37825">
    <property type="entry name" value="TRNA(MET) CYTIDINE ACETATE LIGASE"/>
    <property type="match status" value="1"/>
</dbReference>
<dbReference type="Pfam" id="PF05636">
    <property type="entry name" value="HIGH_NTase1"/>
    <property type="match status" value="1"/>
</dbReference>
<dbReference type="NCBIfam" id="NF010191">
    <property type="entry name" value="PRK13670.1"/>
    <property type="match status" value="1"/>
</dbReference>
<dbReference type="Proteomes" id="UP001518925">
    <property type="component" value="Unassembled WGS sequence"/>
</dbReference>
<feature type="binding site" evidence="3">
    <location>
        <position position="162"/>
    </location>
    <ligand>
        <name>ATP</name>
        <dbReference type="ChEBI" id="CHEBI:30616"/>
    </ligand>
</feature>
<dbReference type="SUPFAM" id="SSF52374">
    <property type="entry name" value="Nucleotidylyl transferase"/>
    <property type="match status" value="1"/>
</dbReference>
<keyword evidence="2 3" id="KW-0819">tRNA processing</keyword>
<keyword evidence="3" id="KW-0067">ATP-binding</keyword>
<sequence>MKSAGVIVEYNPFHNGHLYHLQQTKEVTRADVVVAVMSGYFLQRGEPALLSKWARTKMALSSGVDIVVELPYAFSTQKAELFANGAISILEAMNVDEVCFGSESGNISSFLATLSAMEENKAAFDVLVQKYSREGNSYPKAASLAYRALNIPDATVDLSRPNNILGYHYVKAIADQKARIKPITITRTGANYHDEHFQSPSIASATSIRKALFSNEGTLQDILNYVPEATYTSLFDYKKVMGQLHDWEQYFSLLKYKVLTTDLNVLASLYEIEEGLEHRIVSSIKEATSYHEFMENLKTKRYTWTRLQRACTHILTHTKKDVMKRVTADHKSSYIRLLGMSQNGRAYLQKYKKELPLPLLTKLTSQSNEMQQLDIRAATTYGMVLPEPIRSEWMKTEYSTPPIQYDEESKSFL</sequence>